<evidence type="ECO:0000313" key="2">
    <source>
        <dbReference type="EMBL" id="MFG6457639.1"/>
    </source>
</evidence>
<keyword evidence="1" id="KW-0472">Membrane</keyword>
<sequence length="194" mass="21060">MPAPTPVSRTAAALALLAAALAFMALSAWSYAPVWERAFRSDASPVSWLSSALLLTLAAMALRLMTDGCLPRMLGGWMAAAMFVLALDEQFMFHELWKYRCEEWLALCRFEAVREAPMLGVAAVGTVTAWALHRAMPSRLSRGLLWAGLALGLWAITVDQVAMPWPIAELEEAFEVLAEALVLAAFVSLPPGRG</sequence>
<feature type="transmembrane region" description="Helical" evidence="1">
    <location>
        <begin position="46"/>
        <end position="62"/>
    </location>
</feature>
<accession>A0ABW7G6S4</accession>
<proteinExistence type="predicted"/>
<dbReference type="RefSeq" id="WP_394488498.1">
    <property type="nucleotide sequence ID" value="NZ_JBIGIA010000008.1"/>
</dbReference>
<name>A0ABW7G6S4_9BURK</name>
<evidence type="ECO:0008006" key="4">
    <source>
        <dbReference type="Google" id="ProtNLM"/>
    </source>
</evidence>
<protein>
    <recommendedName>
        <fullName evidence="4">DUF4386 family protein</fullName>
    </recommendedName>
</protein>
<gene>
    <name evidence="2" type="ORF">ACG00X_12430</name>
</gene>
<keyword evidence="3" id="KW-1185">Reference proteome</keyword>
<keyword evidence="1" id="KW-0812">Transmembrane</keyword>
<dbReference type="EMBL" id="JBIGIA010000008">
    <property type="protein sequence ID" value="MFG6457639.1"/>
    <property type="molecule type" value="Genomic_DNA"/>
</dbReference>
<dbReference type="Proteomes" id="UP001606305">
    <property type="component" value="Unassembled WGS sequence"/>
</dbReference>
<comment type="caution">
    <text evidence="2">The sequence shown here is derived from an EMBL/GenBank/DDBJ whole genome shotgun (WGS) entry which is preliminary data.</text>
</comment>
<reference evidence="2 3" key="1">
    <citation type="submission" date="2024-09" db="EMBL/GenBank/DDBJ databases">
        <title>Novel species of the genus Pelomonas and Roseateles isolated from streams.</title>
        <authorList>
            <person name="Lu H."/>
        </authorList>
    </citation>
    <scope>NUCLEOTIDE SEQUENCE [LARGE SCALE GENOMIC DNA]</scope>
    <source>
        <strain evidence="2 3">BYS96W</strain>
    </source>
</reference>
<organism evidence="2 3">
    <name type="scientific">Pelomonas nitida</name>
    <dbReference type="NCBI Taxonomy" id="3299027"/>
    <lineage>
        <taxon>Bacteria</taxon>
        <taxon>Pseudomonadati</taxon>
        <taxon>Pseudomonadota</taxon>
        <taxon>Betaproteobacteria</taxon>
        <taxon>Burkholderiales</taxon>
        <taxon>Sphaerotilaceae</taxon>
        <taxon>Roseateles</taxon>
    </lineage>
</organism>
<keyword evidence="1" id="KW-1133">Transmembrane helix</keyword>
<evidence type="ECO:0000313" key="3">
    <source>
        <dbReference type="Proteomes" id="UP001606305"/>
    </source>
</evidence>
<evidence type="ECO:0000256" key="1">
    <source>
        <dbReference type="SAM" id="Phobius"/>
    </source>
</evidence>